<evidence type="ECO:0000256" key="1">
    <source>
        <dbReference type="ARBA" id="ARBA00006082"/>
    </source>
</evidence>
<organism evidence="6 7">
    <name type="scientific">Agrocybe pediades</name>
    <dbReference type="NCBI Taxonomy" id="84607"/>
    <lineage>
        <taxon>Eukaryota</taxon>
        <taxon>Fungi</taxon>
        <taxon>Dikarya</taxon>
        <taxon>Basidiomycota</taxon>
        <taxon>Agaricomycotina</taxon>
        <taxon>Agaricomycetes</taxon>
        <taxon>Agaricomycetidae</taxon>
        <taxon>Agaricales</taxon>
        <taxon>Agaricineae</taxon>
        <taxon>Strophariaceae</taxon>
        <taxon>Agrocybe</taxon>
    </lineage>
</organism>
<dbReference type="GO" id="GO:0030983">
    <property type="term" value="F:mismatched DNA binding"/>
    <property type="evidence" value="ECO:0007669"/>
    <property type="project" value="InterPro"/>
</dbReference>
<dbReference type="GO" id="GO:0061982">
    <property type="term" value="P:meiosis I cell cycle process"/>
    <property type="evidence" value="ECO:0007669"/>
    <property type="project" value="UniProtKB-ARBA"/>
</dbReference>
<feature type="region of interest" description="Disordered" evidence="3">
    <location>
        <begin position="301"/>
        <end position="321"/>
    </location>
</feature>
<keyword evidence="2" id="KW-0227">DNA damage</keyword>
<dbReference type="GO" id="GO:0140664">
    <property type="term" value="F:ATP-dependent DNA damage sensor activity"/>
    <property type="evidence" value="ECO:0007669"/>
    <property type="project" value="InterPro"/>
</dbReference>
<dbReference type="Pfam" id="PF01119">
    <property type="entry name" value="DNA_mis_repair"/>
    <property type="match status" value="1"/>
</dbReference>
<dbReference type="InterPro" id="IPR014790">
    <property type="entry name" value="MutL_C"/>
</dbReference>
<dbReference type="Gene3D" id="3.30.565.10">
    <property type="entry name" value="Histidine kinase-like ATPase, C-terminal domain"/>
    <property type="match status" value="1"/>
</dbReference>
<dbReference type="InterPro" id="IPR036890">
    <property type="entry name" value="HATPase_C_sf"/>
</dbReference>
<evidence type="ECO:0008006" key="8">
    <source>
        <dbReference type="Google" id="ProtNLM"/>
    </source>
</evidence>
<comment type="similarity">
    <text evidence="1">Belongs to the DNA mismatch repair MutL/HexB family.</text>
</comment>
<dbReference type="AlphaFoldDB" id="A0A8H4VRQ9"/>
<dbReference type="SMART" id="SM01340">
    <property type="entry name" value="DNA_mis_repair"/>
    <property type="match status" value="1"/>
</dbReference>
<feature type="domain" description="MutL C-terminal dimerisation" evidence="4">
    <location>
        <begin position="592"/>
        <end position="740"/>
    </location>
</feature>
<dbReference type="PANTHER" id="PTHR10073">
    <property type="entry name" value="DNA MISMATCH REPAIR PROTEIN MLH, PMS, MUTL"/>
    <property type="match status" value="1"/>
</dbReference>
<name>A0A8H4VRQ9_9AGAR</name>
<dbReference type="InterPro" id="IPR042121">
    <property type="entry name" value="MutL_C_regsub"/>
</dbReference>
<feature type="region of interest" description="Disordered" evidence="3">
    <location>
        <begin position="379"/>
        <end position="398"/>
    </location>
</feature>
<dbReference type="SUPFAM" id="SSF55874">
    <property type="entry name" value="ATPase domain of HSP90 chaperone/DNA topoisomerase II/histidine kinase"/>
    <property type="match status" value="1"/>
</dbReference>
<sequence length="742" mass="82717">MDEALPAIGRLPLPTQTRLRSTQILTSLVQIVSELLQNALDAQATHVEIGVDCQEWSCWVTDNGRGIPKEELELLAQVGGNGRYNTSKTYESSATSLSSTFGFRGEALASAADISCLEICSRALNSRNTWSIIMKGDKLLYSGAAVRWKRESPGTTVCVRDAFYNLPVRRLAHTPASRTWDLIRRELETYSLMFPNVSFTLKDTSGKGERSQNANQTIRIPKTKSTLGAFRHLFGSALVEHIEDIHEIEESLTMEGFISLSGAPSKLYQFLYINRHPVAVSDLNRTIEAQFASSSFGKNALDEGGKSDMPHSTIRRSPRKSEKKPVYVLNIIVPPTDVDNYLDPNKSVVQFRDKSSVMGLLSRTCRTFLQKHGFLTRDGVHLSRSPSPSPSPRKRMKLDIGNPEYDATSEISCLSLRDTNPTVGARGAGEIYASTEGISEEIVWEDLSTGERFVVDSRTGNSSGQAMVQPRMNAEDMVRRDGRRTLRQRETHTMATDSGVTKNPIPMWLERALMSNQAYAMTQNAIPSAKVLLPPPHNPAAQNIRFKDKKGCQKELNHGPNDPFHFEVENLEAMFTHSAHRLSKDDIRHAEIISQVDRKFIVCRVRKRSNDSVSPQETGGGECSHSSVLILIDQHAADERIRVERILKELLLGFLNSKDGTGGVRRRELNPPRPILLTQHEALIIKRSQDDREMLRKWGVEFAELSKVMVESDSVPEPGRASGYTQLLVSSIPEIVGDKVCV</sequence>
<evidence type="ECO:0000256" key="3">
    <source>
        <dbReference type="SAM" id="MobiDB-lite"/>
    </source>
</evidence>
<dbReference type="InterPro" id="IPR014721">
    <property type="entry name" value="Ribsml_uS5_D2-typ_fold_subgr"/>
</dbReference>
<comment type="caution">
    <text evidence="6">The sequence shown here is derived from an EMBL/GenBank/DDBJ whole genome shotgun (WGS) entry which is preliminary data.</text>
</comment>
<proteinExistence type="inferred from homology"/>
<dbReference type="Pfam" id="PF08676">
    <property type="entry name" value="MutL_C"/>
    <property type="match status" value="1"/>
</dbReference>
<reference evidence="6 7" key="1">
    <citation type="submission" date="2019-12" db="EMBL/GenBank/DDBJ databases">
        <authorList>
            <person name="Floudas D."/>
            <person name="Bentzer J."/>
            <person name="Ahren D."/>
            <person name="Johansson T."/>
            <person name="Persson P."/>
            <person name="Tunlid A."/>
        </authorList>
    </citation>
    <scope>NUCLEOTIDE SEQUENCE [LARGE SCALE GENOMIC DNA]</scope>
    <source>
        <strain evidence="6 7">CBS 102.39</strain>
    </source>
</reference>
<dbReference type="Gene3D" id="3.30.230.10">
    <property type="match status" value="1"/>
</dbReference>
<dbReference type="InterPro" id="IPR042120">
    <property type="entry name" value="MutL_C_dimsub"/>
</dbReference>
<dbReference type="SUPFAM" id="SSF54211">
    <property type="entry name" value="Ribosomal protein S5 domain 2-like"/>
    <property type="match status" value="1"/>
</dbReference>
<dbReference type="GO" id="GO:0006298">
    <property type="term" value="P:mismatch repair"/>
    <property type="evidence" value="ECO:0007669"/>
    <property type="project" value="InterPro"/>
</dbReference>
<dbReference type="PANTHER" id="PTHR10073:SF47">
    <property type="entry name" value="DNA MISMATCH REPAIR PROTEIN MLH3"/>
    <property type="match status" value="1"/>
</dbReference>
<dbReference type="SUPFAM" id="SSF118116">
    <property type="entry name" value="DNA mismatch repair protein MutL"/>
    <property type="match status" value="1"/>
</dbReference>
<dbReference type="PROSITE" id="PS00058">
    <property type="entry name" value="DNA_MISMATCH_REPAIR_1"/>
    <property type="match status" value="1"/>
</dbReference>
<dbReference type="InterPro" id="IPR038973">
    <property type="entry name" value="MutL/Mlh/Pms-like"/>
</dbReference>
<evidence type="ECO:0000256" key="2">
    <source>
        <dbReference type="ARBA" id="ARBA00022763"/>
    </source>
</evidence>
<dbReference type="GO" id="GO:0032300">
    <property type="term" value="C:mismatch repair complex"/>
    <property type="evidence" value="ECO:0007669"/>
    <property type="project" value="InterPro"/>
</dbReference>
<evidence type="ECO:0000259" key="5">
    <source>
        <dbReference type="SMART" id="SM01340"/>
    </source>
</evidence>
<dbReference type="InterPro" id="IPR020568">
    <property type="entry name" value="Ribosomal_Su5_D2-typ_SF"/>
</dbReference>
<dbReference type="InterPro" id="IPR037198">
    <property type="entry name" value="MutL_C_sf"/>
</dbReference>
<dbReference type="Gene3D" id="3.30.1540.20">
    <property type="entry name" value="MutL, C-terminal domain, dimerisation subdomain"/>
    <property type="match status" value="1"/>
</dbReference>
<dbReference type="GO" id="GO:0016887">
    <property type="term" value="F:ATP hydrolysis activity"/>
    <property type="evidence" value="ECO:0007669"/>
    <property type="project" value="InterPro"/>
</dbReference>
<dbReference type="InterPro" id="IPR014762">
    <property type="entry name" value="DNA_mismatch_repair_CS"/>
</dbReference>
<dbReference type="Proteomes" id="UP000521872">
    <property type="component" value="Unassembled WGS sequence"/>
</dbReference>
<evidence type="ECO:0000313" key="7">
    <source>
        <dbReference type="Proteomes" id="UP000521872"/>
    </source>
</evidence>
<evidence type="ECO:0000313" key="6">
    <source>
        <dbReference type="EMBL" id="KAF4619993.1"/>
    </source>
</evidence>
<dbReference type="InterPro" id="IPR013507">
    <property type="entry name" value="DNA_mismatch_S5_2-like"/>
</dbReference>
<evidence type="ECO:0000259" key="4">
    <source>
        <dbReference type="SMART" id="SM00853"/>
    </source>
</evidence>
<dbReference type="Pfam" id="PF13589">
    <property type="entry name" value="HATPase_c_3"/>
    <property type="match status" value="1"/>
</dbReference>
<feature type="domain" description="DNA mismatch repair protein S5" evidence="5">
    <location>
        <begin position="230"/>
        <end position="370"/>
    </location>
</feature>
<dbReference type="EMBL" id="JAACJL010000016">
    <property type="protein sequence ID" value="KAF4619993.1"/>
    <property type="molecule type" value="Genomic_DNA"/>
</dbReference>
<protein>
    <recommendedName>
        <fullName evidence="8">MutL C-terminal dimerisation domain-containing protein</fullName>
    </recommendedName>
</protein>
<keyword evidence="7" id="KW-1185">Reference proteome</keyword>
<dbReference type="GO" id="GO:0005524">
    <property type="term" value="F:ATP binding"/>
    <property type="evidence" value="ECO:0007669"/>
    <property type="project" value="InterPro"/>
</dbReference>
<accession>A0A8H4VRQ9</accession>
<gene>
    <name evidence="6" type="ORF">D9613_005289</name>
</gene>
<dbReference type="Gene3D" id="3.30.1370.100">
    <property type="entry name" value="MutL, C-terminal domain, regulatory subdomain"/>
    <property type="match status" value="1"/>
</dbReference>
<dbReference type="SMART" id="SM00853">
    <property type="entry name" value="MutL_C"/>
    <property type="match status" value="1"/>
</dbReference>